<accession>A0A401XJG1</accession>
<evidence type="ECO:0000313" key="2">
    <source>
        <dbReference type="Proteomes" id="UP000286715"/>
    </source>
</evidence>
<dbReference type="EMBL" id="BHZE01000004">
    <property type="protein sequence ID" value="GCD77152.1"/>
    <property type="molecule type" value="Genomic_DNA"/>
</dbReference>
<evidence type="ECO:0000313" key="1">
    <source>
        <dbReference type="EMBL" id="GCD77152.1"/>
    </source>
</evidence>
<protein>
    <submittedName>
        <fullName evidence="1">Uncharacterized protein</fullName>
    </submittedName>
</protein>
<sequence>MLMSCIVQSYAQTFDNQRLSNEIKTNFNSYFGAYLRPFTESFGAANGLMWQIPHKAGAKFNINISTFVTGSLLPDTYKSFDFNTLNKVNFELVNPNDNILPTLTGGQTTNTMRYFITDDNGNRLFDPIKNDYVTVDIDALEGLNLPIQITPAAGAQLGIWTPIHTGLALRYVPNTNIQETGQIGLLGIGVIHDIAGWFKLPLEIKAGFSYQKLDIAINNPIQDNPNPNKFTFNSTSRSFDLTIGKYLWIIKPYLQISRITYSNELLLSGRFTYDFEDFTGVPGPIRDQIKLDFQDPVDIKTNNTMINYGGGLFINLGIFYLQAQYMLGTFTNAGVAFGLKIGF</sequence>
<gene>
    <name evidence="1" type="ORF">JCM31826_06340</name>
</gene>
<keyword evidence="2" id="KW-1185">Reference proteome</keyword>
<name>A0A401XJG1_9FLAO</name>
<comment type="caution">
    <text evidence="1">The sequence shown here is derived from an EMBL/GenBank/DDBJ whole genome shotgun (WGS) entry which is preliminary data.</text>
</comment>
<proteinExistence type="predicted"/>
<organism evidence="1 2">
    <name type="scientific">Thermaurantimonas aggregans</name>
    <dbReference type="NCBI Taxonomy" id="2173829"/>
    <lineage>
        <taxon>Bacteria</taxon>
        <taxon>Pseudomonadati</taxon>
        <taxon>Bacteroidota</taxon>
        <taxon>Flavobacteriia</taxon>
        <taxon>Flavobacteriales</taxon>
        <taxon>Schleiferiaceae</taxon>
        <taxon>Thermaurantimonas</taxon>
    </lineage>
</organism>
<reference evidence="1 2" key="1">
    <citation type="submission" date="2018-11" db="EMBL/GenBank/DDBJ databases">
        <title>Schleiferia aggregans sp. nov., a moderately thermophilic heterotrophic bacterium isolated from microbial mats at a terrestrial hot spring.</title>
        <authorList>
            <person name="Iino T."/>
            <person name="Ohkuma M."/>
            <person name="Haruta S."/>
        </authorList>
    </citation>
    <scope>NUCLEOTIDE SEQUENCE [LARGE SCALE GENOMIC DNA]</scope>
    <source>
        <strain evidence="1 2">LA</strain>
    </source>
</reference>
<dbReference type="InterPro" id="IPR046495">
    <property type="entry name" value="DUF6588"/>
</dbReference>
<dbReference type="Proteomes" id="UP000286715">
    <property type="component" value="Unassembled WGS sequence"/>
</dbReference>
<dbReference type="Pfam" id="PF20230">
    <property type="entry name" value="DUF6588"/>
    <property type="match status" value="1"/>
</dbReference>
<dbReference type="AlphaFoldDB" id="A0A401XJG1"/>